<keyword evidence="2" id="KW-1185">Reference proteome</keyword>
<organism evidence="1 2">
    <name type="scientific">Dactylosporangium matsuzakiense</name>
    <dbReference type="NCBI Taxonomy" id="53360"/>
    <lineage>
        <taxon>Bacteria</taxon>
        <taxon>Bacillati</taxon>
        <taxon>Actinomycetota</taxon>
        <taxon>Actinomycetes</taxon>
        <taxon>Micromonosporales</taxon>
        <taxon>Micromonosporaceae</taxon>
        <taxon>Dactylosporangium</taxon>
    </lineage>
</organism>
<accession>A0A9W6KLA7</accession>
<evidence type="ECO:0000313" key="2">
    <source>
        <dbReference type="Proteomes" id="UP001143480"/>
    </source>
</evidence>
<reference evidence="1" key="1">
    <citation type="journal article" date="2014" name="Int. J. Syst. Evol. Microbiol.">
        <title>Complete genome sequence of Corynebacterium casei LMG S-19264T (=DSM 44701T), isolated from a smear-ripened cheese.</title>
        <authorList>
            <consortium name="US DOE Joint Genome Institute (JGI-PGF)"/>
            <person name="Walter F."/>
            <person name="Albersmeier A."/>
            <person name="Kalinowski J."/>
            <person name="Ruckert C."/>
        </authorList>
    </citation>
    <scope>NUCLEOTIDE SEQUENCE</scope>
    <source>
        <strain evidence="1">VKM Ac-1321</strain>
    </source>
</reference>
<sequence>MELRELHCEACGQVRAFEKPACADHPRASCPDWACTSCDAAIVVAPVIMLMDRRPRVLLRRRAA</sequence>
<gene>
    <name evidence="1" type="ORF">GCM10017581_046970</name>
</gene>
<protein>
    <submittedName>
        <fullName evidence="1">Uncharacterized protein</fullName>
    </submittedName>
</protein>
<evidence type="ECO:0000313" key="1">
    <source>
        <dbReference type="EMBL" id="GLL02955.1"/>
    </source>
</evidence>
<dbReference type="Proteomes" id="UP001143480">
    <property type="component" value="Unassembled WGS sequence"/>
</dbReference>
<comment type="caution">
    <text evidence="1">The sequence shown here is derived from an EMBL/GenBank/DDBJ whole genome shotgun (WGS) entry which is preliminary data.</text>
</comment>
<reference evidence="1" key="2">
    <citation type="submission" date="2023-01" db="EMBL/GenBank/DDBJ databases">
        <authorList>
            <person name="Sun Q."/>
            <person name="Evtushenko L."/>
        </authorList>
    </citation>
    <scope>NUCLEOTIDE SEQUENCE</scope>
    <source>
        <strain evidence="1">VKM Ac-1321</strain>
    </source>
</reference>
<proteinExistence type="predicted"/>
<dbReference type="RefSeq" id="WP_223097216.1">
    <property type="nucleotide sequence ID" value="NZ_BAAAXA010000001.1"/>
</dbReference>
<dbReference type="EMBL" id="BSFP01000028">
    <property type="protein sequence ID" value="GLL02955.1"/>
    <property type="molecule type" value="Genomic_DNA"/>
</dbReference>
<name>A0A9W6KLA7_9ACTN</name>
<dbReference type="AlphaFoldDB" id="A0A9W6KLA7"/>